<accession>A0A5N5HKZ8</accession>
<dbReference type="Pfam" id="PF01171">
    <property type="entry name" value="ATP_bind_3"/>
    <property type="match status" value="1"/>
</dbReference>
<dbReference type="PROSITE" id="PS50053">
    <property type="entry name" value="UBIQUITIN_2"/>
    <property type="match status" value="1"/>
</dbReference>
<feature type="region of interest" description="Disordered" evidence="2">
    <location>
        <begin position="474"/>
        <end position="503"/>
    </location>
</feature>
<name>A0A5N5HKZ8_9ROSA</name>
<dbReference type="InterPro" id="IPR019956">
    <property type="entry name" value="Ubiquitin_dom"/>
</dbReference>
<feature type="compositionally biased region" description="Polar residues" evidence="2">
    <location>
        <begin position="558"/>
        <end position="584"/>
    </location>
</feature>
<evidence type="ECO:0000256" key="1">
    <source>
        <dbReference type="SAM" id="Coils"/>
    </source>
</evidence>
<dbReference type="GO" id="GO:0031593">
    <property type="term" value="F:polyubiquitin modification-dependent protein binding"/>
    <property type="evidence" value="ECO:0007669"/>
    <property type="project" value="TreeGrafter"/>
</dbReference>
<dbReference type="SUPFAM" id="SSF54236">
    <property type="entry name" value="Ubiquitin-like"/>
    <property type="match status" value="1"/>
</dbReference>
<dbReference type="InterPro" id="IPR011063">
    <property type="entry name" value="TilS/TtcA_N"/>
</dbReference>
<dbReference type="InterPro" id="IPR056369">
    <property type="entry name" value="CTU1-like_ATP-bd"/>
</dbReference>
<dbReference type="OrthoDB" id="267397at2759"/>
<reference evidence="5" key="2">
    <citation type="submission" date="2019-10" db="EMBL/GenBank/DDBJ databases">
        <title>A de novo genome assembly of a pear dwarfing rootstock.</title>
        <authorList>
            <person name="Wang F."/>
            <person name="Wang J."/>
            <person name="Li S."/>
            <person name="Zhang Y."/>
            <person name="Fang M."/>
            <person name="Ma L."/>
            <person name="Zhao Y."/>
            <person name="Jiang S."/>
        </authorList>
    </citation>
    <scope>NUCLEOTIDE SEQUENCE [LARGE SCALE GENOMIC DNA]</scope>
</reference>
<dbReference type="Proteomes" id="UP000327157">
    <property type="component" value="Chromosome 8"/>
</dbReference>
<dbReference type="GO" id="GO:0051787">
    <property type="term" value="F:misfolded protein binding"/>
    <property type="evidence" value="ECO:0007669"/>
    <property type="project" value="TreeGrafter"/>
</dbReference>
<dbReference type="Gene3D" id="3.10.20.90">
    <property type="entry name" value="Phosphatidylinositol 3-kinase Catalytic Subunit, Chain A, domain 1"/>
    <property type="match status" value="1"/>
</dbReference>
<comment type="caution">
    <text evidence="4">The sequence shown here is derived from an EMBL/GenBank/DDBJ whole genome shotgun (WGS) entry which is preliminary data.</text>
</comment>
<dbReference type="CDD" id="cd01713">
    <property type="entry name" value="CTU1-like"/>
    <property type="match status" value="1"/>
</dbReference>
<feature type="region of interest" description="Disordered" evidence="2">
    <location>
        <begin position="1"/>
        <end position="20"/>
    </location>
</feature>
<feature type="region of interest" description="Disordered" evidence="2">
    <location>
        <begin position="442"/>
        <end position="461"/>
    </location>
</feature>
<dbReference type="InterPro" id="IPR019954">
    <property type="entry name" value="Ubiquitin_CS"/>
</dbReference>
<feature type="region of interest" description="Disordered" evidence="2">
    <location>
        <begin position="519"/>
        <end position="661"/>
    </location>
</feature>
<dbReference type="InterPro" id="IPR032442">
    <property type="entry name" value="CTU1_C"/>
</dbReference>
<feature type="region of interest" description="Disordered" evidence="2">
    <location>
        <begin position="811"/>
        <end position="844"/>
    </location>
</feature>
<dbReference type="InterPro" id="IPR000626">
    <property type="entry name" value="Ubiquitin-like_dom"/>
</dbReference>
<feature type="region of interest" description="Disordered" evidence="2">
    <location>
        <begin position="187"/>
        <end position="219"/>
    </location>
</feature>
<reference evidence="4 5" key="3">
    <citation type="submission" date="2019-11" db="EMBL/GenBank/DDBJ databases">
        <title>A de novo genome assembly of a pear dwarfing rootstock.</title>
        <authorList>
            <person name="Wang F."/>
            <person name="Wang J."/>
            <person name="Li S."/>
            <person name="Zhang Y."/>
            <person name="Fang M."/>
            <person name="Ma L."/>
            <person name="Zhao Y."/>
            <person name="Jiang S."/>
        </authorList>
    </citation>
    <scope>NUCLEOTIDE SEQUENCE [LARGE SCALE GENOMIC DNA]</scope>
    <source>
        <strain evidence="4">S2</strain>
        <tissue evidence="4">Leaf</tissue>
    </source>
</reference>
<dbReference type="Pfam" id="PF16503">
    <property type="entry name" value="zn-ribbon_14"/>
    <property type="match status" value="1"/>
</dbReference>
<feature type="domain" description="Ubiquitin-like" evidence="3">
    <location>
        <begin position="24"/>
        <end position="99"/>
    </location>
</feature>
<dbReference type="PANTHER" id="PTHR15204">
    <property type="entry name" value="LARGE PROLINE-RICH PROTEIN BAG6"/>
    <property type="match status" value="1"/>
</dbReference>
<dbReference type="CDD" id="cd17039">
    <property type="entry name" value="Ubl_ubiquitin_like"/>
    <property type="match status" value="1"/>
</dbReference>
<feature type="compositionally biased region" description="Low complexity" evidence="2">
    <location>
        <begin position="480"/>
        <end position="503"/>
    </location>
</feature>
<dbReference type="EMBL" id="SMOL01000148">
    <property type="protein sequence ID" value="KAB2628308.1"/>
    <property type="molecule type" value="Genomic_DNA"/>
</dbReference>
<feature type="compositionally biased region" description="Polar residues" evidence="2">
    <location>
        <begin position="522"/>
        <end position="540"/>
    </location>
</feature>
<dbReference type="PANTHER" id="PTHR15204:SF5">
    <property type="entry name" value="LARGE PROLINE-RICH PROTEIN BAG6 ISOFORM X1"/>
    <property type="match status" value="1"/>
</dbReference>
<feature type="compositionally biased region" description="Low complexity" evidence="2">
    <location>
        <begin position="588"/>
        <end position="600"/>
    </location>
</feature>
<organism evidence="4 5">
    <name type="scientific">Pyrus ussuriensis x Pyrus communis</name>
    <dbReference type="NCBI Taxonomy" id="2448454"/>
    <lineage>
        <taxon>Eukaryota</taxon>
        <taxon>Viridiplantae</taxon>
        <taxon>Streptophyta</taxon>
        <taxon>Embryophyta</taxon>
        <taxon>Tracheophyta</taxon>
        <taxon>Spermatophyta</taxon>
        <taxon>Magnoliopsida</taxon>
        <taxon>eudicotyledons</taxon>
        <taxon>Gunneridae</taxon>
        <taxon>Pentapetalae</taxon>
        <taxon>rosids</taxon>
        <taxon>fabids</taxon>
        <taxon>Rosales</taxon>
        <taxon>Rosaceae</taxon>
        <taxon>Amygdaloideae</taxon>
        <taxon>Maleae</taxon>
        <taxon>Pyrus</taxon>
    </lineage>
</organism>
<dbReference type="PROSITE" id="PS00299">
    <property type="entry name" value="UBIQUITIN_1"/>
    <property type="match status" value="1"/>
</dbReference>
<reference evidence="4 5" key="1">
    <citation type="submission" date="2019-09" db="EMBL/GenBank/DDBJ databases">
        <authorList>
            <person name="Ou C."/>
        </authorList>
    </citation>
    <scope>NUCLEOTIDE SEQUENCE [LARGE SCALE GENOMIC DNA]</scope>
    <source>
        <strain evidence="4">S2</strain>
        <tissue evidence="4">Leaf</tissue>
    </source>
</reference>
<evidence type="ECO:0000313" key="5">
    <source>
        <dbReference type="Proteomes" id="UP000327157"/>
    </source>
</evidence>
<dbReference type="GO" id="GO:0071818">
    <property type="term" value="C:BAT3 complex"/>
    <property type="evidence" value="ECO:0007669"/>
    <property type="project" value="TreeGrafter"/>
</dbReference>
<feature type="compositionally biased region" description="Low complexity" evidence="2">
    <location>
        <begin position="9"/>
        <end position="20"/>
    </location>
</feature>
<keyword evidence="5" id="KW-1185">Reference proteome</keyword>
<feature type="compositionally biased region" description="Polar residues" evidence="2">
    <location>
        <begin position="210"/>
        <end position="219"/>
    </location>
</feature>
<evidence type="ECO:0000259" key="3">
    <source>
        <dbReference type="PROSITE" id="PS50053"/>
    </source>
</evidence>
<sequence length="1371" mass="145992">MADQHSNEGTSSGTVAGAGSDSNLEINIKTLDSQMYSFQVDKNMRVSLFKEKIADQTGVPVGQQRLIFRGRVLKDDHPLSEYHLENGHTLHLVIRQPSQPQPSSGTSSGEAHANSGNDPSGVPRGRIGQISHSVVLGTFNVGDQGEGAVPDLNRVIGAVLNSIGIGTQATTNGTGNPQFTTSVSNLNTPGQPPNGNEAEGSHNVNRGGHQAQSGQAFPTQPFQTFPQAVQPPHAAAAFPMPPSNMPIPHSLNTLSEFMNRMELGLSQNGYQPNTSATNTGEPPRVNLPSTAGGMPTPEALGIVLRHAERLLSNHAVSALSHIAGRLEQEGVSPDPSVRGQIQTESIQLGLAMQHLGSLLLELGRTIWTLRMGQSPGEAVVNAGPAVYISPAGPNPIMVQPFPLQTSSLFGGSVPQSNPTSFGPVGIGSAPRNVNIHIHAVGARGSNGEGIPSGSRDSGGRVLPVRNVVGASIPSSQTGVAVSSASQPGPGGSVSQPPSGSSLSSIVAELNSHIRNFVDNAQPDDTAQSGQEVSTGPSVDSRNYAGSERPSTGYVDVAGQSSVSLPGCTSESEGQKDSASGSTLKNDSRSPAGGPLSSSSGQNTVVREDEKGSAPQSSEKQAEGAKAVPLGLGLGVLERKRQARQPKPSTKNGGGGTTSAPINQNQQVIGGQQVLQSLASRGSAASRMNLNDAPERQTAPAVGQVRDGRTLGGQGPIGQVDMGSMMSQVLQSPALNGLLAGVSDQTGVGSPDVLRNMLQSFTQNPQMRSAVNQIAEQVDGQDLGNLFGGGQGGGIDMSRMFQQMMPIVTRALGVGSPPVRPSSALAPESHPPHNERSLSRDDNIPNSEINLEDVVQRIENLNAPGEVFHALVENSVQLSGRGSGSQELVDELRRDESLSSILSFDRVSSRSMESSADGKQKKAGGRQCCICHERRAALKRPKTLEQICRECFYEVFEEEIHHVIVENQLFKPGERIALGASGGKDSTVLAYVLSELNRRHNYGLDLFLLSVDEGITGYRDDSLETVKRNEIQYGLPLKIVSYKDLYGWTMDEIVKMIGLKNNCTFCGVFRRQALDRGAALLKVDKLATGHNADDTAETVLLNILRGDIARLSRCTSIVTGIYSPNAYRGFAREFIKDLERIRPRAILDIIKSGENFRISTSTKMPEQGTCERCGYISSQKWCKACVLLEGLNKGLPKLGIGRTRGLNNDDKKDAKERNGTKSIESKTTHVILISVRILRIKPQNPVSGSALCNRVSVVMASSAPPGSSAGVQNSKKSLGFIANAVKRKDSFIQFFAMTGILLLSVRSLGQKYHLHNLQEDTTALKEEQEALAERTRNIKRDLLHEASLEPTVKHVLDFILQTSCYHYPFMSK</sequence>
<feature type="compositionally biased region" description="Basic and acidic residues" evidence="2">
    <location>
        <begin position="829"/>
        <end position="842"/>
    </location>
</feature>
<dbReference type="GO" id="GO:0036503">
    <property type="term" value="P:ERAD pathway"/>
    <property type="evidence" value="ECO:0007669"/>
    <property type="project" value="TreeGrafter"/>
</dbReference>
<dbReference type="Pfam" id="PF00240">
    <property type="entry name" value="ubiquitin"/>
    <property type="match status" value="1"/>
</dbReference>
<dbReference type="InterPro" id="IPR014729">
    <property type="entry name" value="Rossmann-like_a/b/a_fold"/>
</dbReference>
<dbReference type="Gene3D" id="3.40.50.620">
    <property type="entry name" value="HUPs"/>
    <property type="match status" value="1"/>
</dbReference>
<feature type="compositionally biased region" description="Polar residues" evidence="2">
    <location>
        <begin position="105"/>
        <end position="118"/>
    </location>
</feature>
<dbReference type="SUPFAM" id="SSF52402">
    <property type="entry name" value="Adenine nucleotide alpha hydrolases-like"/>
    <property type="match status" value="1"/>
</dbReference>
<keyword evidence="1" id="KW-0175">Coiled coil</keyword>
<feature type="region of interest" description="Disordered" evidence="2">
    <location>
        <begin position="96"/>
        <end position="127"/>
    </location>
</feature>
<dbReference type="SMART" id="SM00213">
    <property type="entry name" value="UBQ"/>
    <property type="match status" value="1"/>
</dbReference>
<dbReference type="FunFam" id="3.10.20.90:FF:000154">
    <property type="entry name" value="Large proline-rich protein BAG6"/>
    <property type="match status" value="1"/>
</dbReference>
<gene>
    <name evidence="4" type="ORF">D8674_033103</name>
</gene>
<proteinExistence type="predicted"/>
<evidence type="ECO:0000256" key="2">
    <source>
        <dbReference type="SAM" id="MobiDB-lite"/>
    </source>
</evidence>
<evidence type="ECO:0000313" key="4">
    <source>
        <dbReference type="EMBL" id="KAB2628308.1"/>
    </source>
</evidence>
<dbReference type="PRINTS" id="PR00348">
    <property type="entry name" value="UBIQUITIN"/>
</dbReference>
<dbReference type="InterPro" id="IPR029071">
    <property type="entry name" value="Ubiquitin-like_domsf"/>
</dbReference>
<protein>
    <submittedName>
        <fullName evidence="4">Large proline-rich protein bag6-B-like</fullName>
    </submittedName>
</protein>
<feature type="coiled-coil region" evidence="1">
    <location>
        <begin position="1313"/>
        <end position="1344"/>
    </location>
</feature>